<reference evidence="4 5" key="1">
    <citation type="submission" date="2024-09" db="EMBL/GenBank/DDBJ databases">
        <authorList>
            <person name="Sun Q."/>
            <person name="Mori K."/>
        </authorList>
    </citation>
    <scope>NUCLEOTIDE SEQUENCE [LARGE SCALE GENOMIC DNA]</scope>
    <source>
        <strain evidence="4 5">JCM 3143</strain>
    </source>
</reference>
<dbReference type="RefSeq" id="WP_344990921.1">
    <property type="nucleotide sequence ID" value="NZ_BAAAXV010000005.1"/>
</dbReference>
<evidence type="ECO:0000313" key="5">
    <source>
        <dbReference type="Proteomes" id="UP001589532"/>
    </source>
</evidence>
<name>A0ABV5RVN3_9ACTN</name>
<evidence type="ECO:0000313" key="4">
    <source>
        <dbReference type="EMBL" id="MFB9623327.1"/>
    </source>
</evidence>
<evidence type="ECO:0000256" key="1">
    <source>
        <dbReference type="ARBA" id="ARBA00022679"/>
    </source>
</evidence>
<dbReference type="Gene3D" id="3.40.630.30">
    <property type="match status" value="1"/>
</dbReference>
<organism evidence="4 5">
    <name type="scientific">Nonomuraea helvata</name>
    <dbReference type="NCBI Taxonomy" id="37484"/>
    <lineage>
        <taxon>Bacteria</taxon>
        <taxon>Bacillati</taxon>
        <taxon>Actinomycetota</taxon>
        <taxon>Actinomycetes</taxon>
        <taxon>Streptosporangiales</taxon>
        <taxon>Streptosporangiaceae</taxon>
        <taxon>Nonomuraea</taxon>
    </lineage>
</organism>
<gene>
    <name evidence="4" type="ORF">ACFFSA_09575</name>
</gene>
<evidence type="ECO:0000259" key="3">
    <source>
        <dbReference type="PROSITE" id="PS51186"/>
    </source>
</evidence>
<dbReference type="InterPro" id="IPR016181">
    <property type="entry name" value="Acyl_CoA_acyltransferase"/>
</dbReference>
<dbReference type="SUPFAM" id="SSF55729">
    <property type="entry name" value="Acyl-CoA N-acyltransferases (Nat)"/>
    <property type="match status" value="1"/>
</dbReference>
<dbReference type="Pfam" id="PF00583">
    <property type="entry name" value="Acetyltransf_1"/>
    <property type="match status" value="1"/>
</dbReference>
<proteinExistence type="predicted"/>
<dbReference type="PROSITE" id="PS51186">
    <property type="entry name" value="GNAT"/>
    <property type="match status" value="1"/>
</dbReference>
<evidence type="ECO:0000256" key="2">
    <source>
        <dbReference type="ARBA" id="ARBA00023315"/>
    </source>
</evidence>
<keyword evidence="2" id="KW-0012">Acyltransferase</keyword>
<comment type="caution">
    <text evidence="4">The sequence shown here is derived from an EMBL/GenBank/DDBJ whole genome shotgun (WGS) entry which is preliminary data.</text>
</comment>
<dbReference type="InterPro" id="IPR000182">
    <property type="entry name" value="GNAT_dom"/>
</dbReference>
<keyword evidence="1" id="KW-0808">Transferase</keyword>
<feature type="domain" description="N-acetyltransferase" evidence="3">
    <location>
        <begin position="1"/>
        <end position="144"/>
    </location>
</feature>
<dbReference type="Proteomes" id="UP001589532">
    <property type="component" value="Unassembled WGS sequence"/>
</dbReference>
<protein>
    <submittedName>
        <fullName evidence="4">GNAT family N-acetyltransferase</fullName>
    </submittedName>
</protein>
<accession>A0ABV5RVN3</accession>
<dbReference type="PANTHER" id="PTHR43877">
    <property type="entry name" value="AMINOALKYLPHOSPHONATE N-ACETYLTRANSFERASE-RELATED-RELATED"/>
    <property type="match status" value="1"/>
</dbReference>
<dbReference type="InterPro" id="IPR050832">
    <property type="entry name" value="Bact_Acetyltransf"/>
</dbReference>
<keyword evidence="5" id="KW-1185">Reference proteome</keyword>
<sequence>MLIEERAPADTGLAALLDAAFAELVARYGPEGRSGVHADARFLVAVVDRVAVGCGAVQPGEGATGELKRMYVDPRFRGRGVARSLLKALEELAVELGYDRMRLATGVRQPEAVALYESSGYERIEPYGKYAGQTLVFCYAKNLLM</sequence>
<dbReference type="EMBL" id="JBHMBW010000006">
    <property type="protein sequence ID" value="MFB9623327.1"/>
    <property type="molecule type" value="Genomic_DNA"/>
</dbReference>
<dbReference type="CDD" id="cd04301">
    <property type="entry name" value="NAT_SF"/>
    <property type="match status" value="1"/>
</dbReference>
<dbReference type="PANTHER" id="PTHR43877:SF2">
    <property type="entry name" value="AMINOALKYLPHOSPHONATE N-ACETYLTRANSFERASE-RELATED"/>
    <property type="match status" value="1"/>
</dbReference>